<evidence type="ECO:0000313" key="5">
    <source>
        <dbReference type="EMBL" id="GMH21883.1"/>
    </source>
</evidence>
<feature type="region of interest" description="Disordered" evidence="2">
    <location>
        <begin position="1"/>
        <end position="22"/>
    </location>
</feature>
<dbReference type="InterPro" id="IPR001763">
    <property type="entry name" value="Rhodanese-like_dom"/>
</dbReference>
<dbReference type="InterPro" id="IPR036873">
    <property type="entry name" value="Rhodanese-like_dom_sf"/>
</dbReference>
<dbReference type="InterPro" id="IPR008905">
    <property type="entry name" value="EIF3C_N_dom"/>
</dbReference>
<dbReference type="Gene3D" id="3.40.250.10">
    <property type="entry name" value="Rhodanese-like domain"/>
    <property type="match status" value="1"/>
</dbReference>
<dbReference type="SUPFAM" id="SSF52821">
    <property type="entry name" value="Rhodanese/Cell cycle control phosphatase"/>
    <property type="match status" value="1"/>
</dbReference>
<dbReference type="PANTHER" id="PTHR31061:SF25">
    <property type="entry name" value="HEPARAN-ALPHA-GLUCOSAMINIDE N-ACETYLTRANSFERASE-LIKE PROTEIN (DUF1624)"/>
    <property type="match status" value="1"/>
</dbReference>
<proteinExistence type="predicted"/>
<keyword evidence="3" id="KW-0472">Membrane</keyword>
<evidence type="ECO:0000256" key="2">
    <source>
        <dbReference type="SAM" id="MobiDB-lite"/>
    </source>
</evidence>
<feature type="transmembrane region" description="Helical" evidence="3">
    <location>
        <begin position="652"/>
        <end position="672"/>
    </location>
</feature>
<reference evidence="5" key="1">
    <citation type="submission" date="2023-05" db="EMBL/GenBank/DDBJ databases">
        <title>Nepenthes gracilis genome sequencing.</title>
        <authorList>
            <person name="Fukushima K."/>
        </authorList>
    </citation>
    <scope>NUCLEOTIDE SEQUENCE</scope>
    <source>
        <strain evidence="5">SING2019-196</strain>
    </source>
</reference>
<evidence type="ECO:0000256" key="1">
    <source>
        <dbReference type="SAM" id="Coils"/>
    </source>
</evidence>
<dbReference type="Pfam" id="PF05470">
    <property type="entry name" value="eIF-3c_N"/>
    <property type="match status" value="1"/>
</dbReference>
<evidence type="ECO:0000259" key="4">
    <source>
        <dbReference type="PROSITE" id="PS50206"/>
    </source>
</evidence>
<dbReference type="GO" id="GO:0031369">
    <property type="term" value="F:translation initiation factor binding"/>
    <property type="evidence" value="ECO:0007669"/>
    <property type="project" value="InterPro"/>
</dbReference>
<evidence type="ECO:0000256" key="3">
    <source>
        <dbReference type="SAM" id="Phobius"/>
    </source>
</evidence>
<evidence type="ECO:0000313" key="6">
    <source>
        <dbReference type="Proteomes" id="UP001279734"/>
    </source>
</evidence>
<dbReference type="AlphaFoldDB" id="A0AAD3XY41"/>
<dbReference type="GO" id="GO:0005852">
    <property type="term" value="C:eukaryotic translation initiation factor 3 complex"/>
    <property type="evidence" value="ECO:0007669"/>
    <property type="project" value="InterPro"/>
</dbReference>
<dbReference type="CDD" id="cd00158">
    <property type="entry name" value="RHOD"/>
    <property type="match status" value="1"/>
</dbReference>
<name>A0AAD3XY41_NEPGR</name>
<keyword evidence="1" id="KW-0175">Coiled coil</keyword>
<keyword evidence="6" id="KW-1185">Reference proteome</keyword>
<organism evidence="5 6">
    <name type="scientific">Nepenthes gracilis</name>
    <name type="common">Slender pitcher plant</name>
    <dbReference type="NCBI Taxonomy" id="150966"/>
    <lineage>
        <taxon>Eukaryota</taxon>
        <taxon>Viridiplantae</taxon>
        <taxon>Streptophyta</taxon>
        <taxon>Embryophyta</taxon>
        <taxon>Tracheophyta</taxon>
        <taxon>Spermatophyta</taxon>
        <taxon>Magnoliopsida</taxon>
        <taxon>eudicotyledons</taxon>
        <taxon>Gunneridae</taxon>
        <taxon>Pentapetalae</taxon>
        <taxon>Caryophyllales</taxon>
        <taxon>Nepenthaceae</taxon>
        <taxon>Nepenthes</taxon>
    </lineage>
</organism>
<keyword evidence="3" id="KW-0812">Transmembrane</keyword>
<dbReference type="EMBL" id="BSYO01000024">
    <property type="protein sequence ID" value="GMH21883.1"/>
    <property type="molecule type" value="Genomic_DNA"/>
</dbReference>
<comment type="caution">
    <text evidence="5">The sequence shown here is derived from an EMBL/GenBank/DDBJ whole genome shotgun (WGS) entry which is preliminary data.</text>
</comment>
<keyword evidence="3" id="KW-1133">Transmembrane helix</keyword>
<protein>
    <recommendedName>
        <fullName evidence="4">Rhodanese domain-containing protein</fullName>
    </recommendedName>
</protein>
<feature type="transmembrane region" description="Helical" evidence="3">
    <location>
        <begin position="620"/>
        <end position="640"/>
    </location>
</feature>
<dbReference type="PROSITE" id="PS50206">
    <property type="entry name" value="RHODANESE_3"/>
    <property type="match status" value="1"/>
</dbReference>
<dbReference type="Proteomes" id="UP001279734">
    <property type="component" value="Unassembled WGS sequence"/>
</dbReference>
<sequence length="790" mass="87646">MEIVTRASAVSRPPIAPPPCSNSSLQRTIAIPRLNSKTQLKPANISLPTATTLSLLALFTTSPEARAFSFSKEKIVSSLTQVEETIGQVQEVGSGFLGVAQRIFEVIAETVKPGIDVALPVLQQAGKEALNIASPVVSEASKKAQEAIQSAGIDTEPVLDVAKTVTNAAQQTTKIIQGARPVASSTVEALSKSDPVIVVETAAALFLVYIFLPPIWSAISFSLRGYKGALTPAQTLDLMCTQNHFMIDIRPEKDKNKAGIPRLPPSAKNRMIAIPLEELPSRLRGLVRDVKKVEADIAAVKISYIKKISKGSNIVIMDSYSDSAKIVARTLTSIGFKNCWIMMDESSQQQLEILMLPAHQFSPLENFFQAPIKLLRLMLYYPTEDGKGKLYVMLQRKPFQLCCGRSLTRLRPLQPGEHSNEQQSIYPNPWQSCQQLRQIISCTRVANQLGILGMAIPQALKRIPNSLMAVRKVILRTLKHLFWGILLQGGYSHAPDDLTYGVDVKKVRWCGILQRIALAHLVVALLEIAAKNEFRVQNSDSADYGKYFTIICGVRGKLDPPCNVVGYVDRKELGINHIYRDSAWRRSKACTSNSPYEGPVRPVAPSWCNASFEPAGILRLMHWAPMGLALFVLGIVLHFTHAIPLNKQLYTFCYVCLTSGAAALVFSAFYTAVDIVGLKYLCLPLKWIGMNAMLLYTSDMKSFVRSDRFFKCTTISLEKILFTLYITALVMLEDFLSQALANKDAKKKLSSSNAKALNSMKQNLKKNNKQYEDLITKYRENPAMRMRMRN</sequence>
<dbReference type="PANTHER" id="PTHR31061">
    <property type="entry name" value="LD22376P"/>
    <property type="match status" value="1"/>
</dbReference>
<feature type="coiled-coil region" evidence="1">
    <location>
        <begin position="754"/>
        <end position="781"/>
    </location>
</feature>
<dbReference type="GO" id="GO:0003743">
    <property type="term" value="F:translation initiation factor activity"/>
    <property type="evidence" value="ECO:0007669"/>
    <property type="project" value="InterPro"/>
</dbReference>
<feature type="domain" description="Rhodanese" evidence="4">
    <location>
        <begin position="240"/>
        <end position="346"/>
    </location>
</feature>
<accession>A0AAD3XY41</accession>
<gene>
    <name evidence="5" type="ORF">Nepgr_023726</name>
</gene>
<feature type="transmembrane region" description="Helical" evidence="3">
    <location>
        <begin position="678"/>
        <end position="697"/>
    </location>
</feature>